<dbReference type="InterPro" id="IPR032197">
    <property type="entry name" value="Atg7_N"/>
</dbReference>
<evidence type="ECO:0000256" key="1">
    <source>
        <dbReference type="ARBA" id="ARBA00010931"/>
    </source>
</evidence>
<dbReference type="InterPro" id="IPR042523">
    <property type="entry name" value="Atg7_N_2"/>
</dbReference>
<dbReference type="GO" id="GO:0000407">
    <property type="term" value="C:phagophore assembly site"/>
    <property type="evidence" value="ECO:0007669"/>
    <property type="project" value="UniProtKB-SubCell"/>
</dbReference>
<dbReference type="InterPro" id="IPR045886">
    <property type="entry name" value="ThiF/MoeB/HesA"/>
</dbReference>
<comment type="caution">
    <text evidence="10">The sequence shown here is derived from an EMBL/GenBank/DDBJ whole genome shotgun (WGS) entry which is preliminary data.</text>
</comment>
<dbReference type="GO" id="GO:0034727">
    <property type="term" value="P:piecemeal microautophagy of the nucleus"/>
    <property type="evidence" value="ECO:0007669"/>
    <property type="project" value="TreeGrafter"/>
</dbReference>
<comment type="similarity">
    <text evidence="1 7">Belongs to the ATG7 family.</text>
</comment>
<name>A0AAV5RS56_MAUHU</name>
<keyword evidence="7" id="KW-0833">Ubl conjugation pathway</keyword>
<protein>
    <recommendedName>
        <fullName evidence="2 7">Ubiquitin-like modifier-activating enzyme ATG7</fullName>
    </recommendedName>
    <alternativeName>
        <fullName evidence="7">Autophagy-related protein 7</fullName>
    </alternativeName>
</protein>
<evidence type="ECO:0000313" key="11">
    <source>
        <dbReference type="Proteomes" id="UP001377567"/>
    </source>
</evidence>
<dbReference type="InterPro" id="IPR035985">
    <property type="entry name" value="Ubiquitin-activating_enz"/>
</dbReference>
<sequence length="643" mass="72013">MHPFQPPEEESKPRYAVPLQSFIDTTFFQKLSSFKLDVAQLNTDRIPLYARIYASGTPKGSPSTHLFLNQQCFGERNSASTGEATIGLGGSIYNFNVLEQFKQLDKKGFINEQATLLYEAGKKDINECVGFCIISFADLKKYRYFYWVCVPSYSPSNVEFTILKSNVTTSFEDNIKKWFVDNPSKWVCLLMEDGSVGNYSTGLEGRFLGLCLRDLSNVENVPGTITKNFLTILNHDYPDVKDTYVFFYRGEERLFGQVFKFSKSSAVQPQGSHLKVGGWERDMDGKLSPKMMDLSSLIDPIRIAEQAVDLNLKLMKWRVAPDIDLDVIRNTKTLLLGSGTLGCYVARALMAWGVRNITLVDNGSVSFSNPVRQPLFEFKDCGEPKAETAAANLRKIFPSLNALGVRLSIPMIGHPVVDEEVEREAYEKLVALVEEHDVIFLLMDSRETRWLPTVLGNAENKIVINAALGFDSYLVMRHGNYKGESAERLGCYFCQDVVVPTDSLKDKTLDQMCTVTRPGVAMLAASQAVELLVTMLQSEQKSDVSTSEETALGCTPHQIRGFLHTFSSVKLETPAYEHCSACSRQVVEESIKLGWEFVKRSLNDPGYIDNLSGLAKVKNDIDNMEKMLGSLSFNESEDEDVLS</sequence>
<organism evidence="10 11">
    <name type="scientific">Maudiozyma humilis</name>
    <name type="common">Sour dough yeast</name>
    <name type="synonym">Kazachstania humilis</name>
    <dbReference type="NCBI Taxonomy" id="51915"/>
    <lineage>
        <taxon>Eukaryota</taxon>
        <taxon>Fungi</taxon>
        <taxon>Dikarya</taxon>
        <taxon>Ascomycota</taxon>
        <taxon>Saccharomycotina</taxon>
        <taxon>Saccharomycetes</taxon>
        <taxon>Saccharomycetales</taxon>
        <taxon>Saccharomycetaceae</taxon>
        <taxon>Maudiozyma</taxon>
    </lineage>
</organism>
<evidence type="ECO:0000259" key="9">
    <source>
        <dbReference type="Pfam" id="PF16420"/>
    </source>
</evidence>
<evidence type="ECO:0000256" key="4">
    <source>
        <dbReference type="ARBA" id="ARBA00022927"/>
    </source>
</evidence>
<dbReference type="Proteomes" id="UP001377567">
    <property type="component" value="Unassembled WGS sequence"/>
</dbReference>
<feature type="domain" description="Ubiquitin-like modifier-activating enzyme Atg7 N-terminal" evidence="9">
    <location>
        <begin position="17"/>
        <end position="297"/>
    </location>
</feature>
<dbReference type="Gene3D" id="3.40.50.720">
    <property type="entry name" value="NAD(P)-binding Rossmann-like Domain"/>
    <property type="match status" value="1"/>
</dbReference>
<keyword evidence="11" id="KW-1185">Reference proteome</keyword>
<keyword evidence="5 7" id="KW-0072">Autophagy</keyword>
<dbReference type="Pfam" id="PF00899">
    <property type="entry name" value="ThiF"/>
    <property type="match status" value="1"/>
</dbReference>
<proteinExistence type="inferred from homology"/>
<comment type="subcellular location">
    <subcellularLocation>
        <location evidence="7">Cytoplasm</location>
    </subcellularLocation>
    <subcellularLocation>
        <location evidence="7">Preautophagosomal structure</location>
    </subcellularLocation>
</comment>
<dbReference type="SUPFAM" id="SSF69572">
    <property type="entry name" value="Activating enzymes of the ubiquitin-like proteins"/>
    <property type="match status" value="1"/>
</dbReference>
<evidence type="ECO:0000313" key="10">
    <source>
        <dbReference type="EMBL" id="GMM54370.1"/>
    </source>
</evidence>
<dbReference type="Gene3D" id="3.40.140.70">
    <property type="entry name" value="Ubiquitin-like modifier-activating enzyme ATG7 N-terminal domain"/>
    <property type="match status" value="1"/>
</dbReference>
<dbReference type="Pfam" id="PF16420">
    <property type="entry name" value="ATG7_N"/>
    <property type="match status" value="1"/>
</dbReference>
<keyword evidence="7" id="KW-0963">Cytoplasm</keyword>
<keyword evidence="4 7" id="KW-0653">Protein transport</keyword>
<dbReference type="GO" id="GO:0000045">
    <property type="term" value="P:autophagosome assembly"/>
    <property type="evidence" value="ECO:0007669"/>
    <property type="project" value="TreeGrafter"/>
</dbReference>
<dbReference type="GO" id="GO:0000422">
    <property type="term" value="P:autophagy of mitochondrion"/>
    <property type="evidence" value="ECO:0007669"/>
    <property type="project" value="TreeGrafter"/>
</dbReference>
<feature type="domain" description="THIF-type NAD/FAD binding fold" evidence="8">
    <location>
        <begin position="316"/>
        <end position="571"/>
    </location>
</feature>
<evidence type="ECO:0000256" key="6">
    <source>
        <dbReference type="PIRSR" id="PIRSR606285-1"/>
    </source>
</evidence>
<dbReference type="AlphaFoldDB" id="A0AAV5RS56"/>
<dbReference type="GO" id="GO:0019779">
    <property type="term" value="F:Atg8 activating enzyme activity"/>
    <property type="evidence" value="ECO:0007669"/>
    <property type="project" value="TreeGrafter"/>
</dbReference>
<dbReference type="NCBIfam" id="TIGR01381">
    <property type="entry name" value="E1_like_apg7"/>
    <property type="match status" value="1"/>
</dbReference>
<comment type="subunit">
    <text evidence="7">Homodimer.</text>
</comment>
<evidence type="ECO:0000256" key="5">
    <source>
        <dbReference type="ARBA" id="ARBA00023006"/>
    </source>
</evidence>
<feature type="active site" description="Glycyl thioester intermediate" evidence="6">
    <location>
        <position position="513"/>
    </location>
</feature>
<evidence type="ECO:0000256" key="2">
    <source>
        <dbReference type="ARBA" id="ARBA00017647"/>
    </source>
</evidence>
<evidence type="ECO:0000259" key="8">
    <source>
        <dbReference type="Pfam" id="PF00899"/>
    </source>
</evidence>
<comment type="function">
    <text evidence="7">E1-like activating enzyme involved in the 2 ubiquitin-like systems required for cytoplasm to vacuole transport (Cvt) and autophagy. Activates ATG12 for its conjugation with ATG5 and ATG8 for its conjugation with phosphatidylethanolamine. Both systems are needed for the ATG8 association to Cvt vesicles and autophagosomes membranes. Autophagy is essential for maintenance of amino acid levels and protein synthesis under nitrogen starvation. Required for selective autophagic degradation of the nucleus (nucleophagy) as well as for mitophagy which contributes to regulate mitochondrial quantity and quality by eliminating the mitochondria to a basal level to fulfill cellular energy requirements and preventing excess ROS production.</text>
</comment>
<dbReference type="GO" id="GO:0006995">
    <property type="term" value="P:cellular response to nitrogen starvation"/>
    <property type="evidence" value="ECO:0007669"/>
    <property type="project" value="TreeGrafter"/>
</dbReference>
<dbReference type="PANTHER" id="PTHR10953">
    <property type="entry name" value="UBIQUITIN-ACTIVATING ENZYME E1"/>
    <property type="match status" value="1"/>
</dbReference>
<gene>
    <name evidence="10" type="ORF">DAKH74_009860</name>
</gene>
<keyword evidence="3 7" id="KW-0813">Transport</keyword>
<accession>A0AAV5RS56</accession>
<dbReference type="Gene3D" id="3.40.140.100">
    <property type="entry name" value="Ubiquitin-like modifier-activating enzyme ATG7 C-terminal domain"/>
    <property type="match status" value="1"/>
</dbReference>
<dbReference type="FunFam" id="3.40.50.720:FF:000243">
    <property type="entry name" value="Ubiquitin-like modifier-activating enzyme ATG7"/>
    <property type="match status" value="1"/>
</dbReference>
<evidence type="ECO:0000256" key="3">
    <source>
        <dbReference type="ARBA" id="ARBA00022448"/>
    </source>
</evidence>
<reference evidence="10 11" key="1">
    <citation type="journal article" date="2023" name="Elife">
        <title>Identification of key yeast species and microbe-microbe interactions impacting larval growth of Drosophila in the wild.</title>
        <authorList>
            <person name="Mure A."/>
            <person name="Sugiura Y."/>
            <person name="Maeda R."/>
            <person name="Honda K."/>
            <person name="Sakurai N."/>
            <person name="Takahashi Y."/>
            <person name="Watada M."/>
            <person name="Katoh T."/>
            <person name="Gotoh A."/>
            <person name="Gotoh Y."/>
            <person name="Taniguchi I."/>
            <person name="Nakamura K."/>
            <person name="Hayashi T."/>
            <person name="Katayama T."/>
            <person name="Uemura T."/>
            <person name="Hattori Y."/>
        </authorList>
    </citation>
    <scope>NUCLEOTIDE SEQUENCE [LARGE SCALE GENOMIC DNA]</scope>
    <source>
        <strain evidence="10 11">KH-74</strain>
    </source>
</reference>
<evidence type="ECO:0000256" key="7">
    <source>
        <dbReference type="RuleBase" id="RU366022"/>
    </source>
</evidence>
<dbReference type="InterPro" id="IPR000594">
    <property type="entry name" value="ThiF_NAD_FAD-bd"/>
</dbReference>
<dbReference type="EMBL" id="BTGD01000002">
    <property type="protein sequence ID" value="GMM54370.1"/>
    <property type="molecule type" value="Genomic_DNA"/>
</dbReference>
<dbReference type="PANTHER" id="PTHR10953:SF3">
    <property type="entry name" value="UBIQUITIN-LIKE MODIFIER-ACTIVATING ENZYME ATG7"/>
    <property type="match status" value="1"/>
</dbReference>
<dbReference type="GO" id="GO:0015031">
    <property type="term" value="P:protein transport"/>
    <property type="evidence" value="ECO:0007669"/>
    <property type="project" value="UniProtKB-UniRule"/>
</dbReference>
<dbReference type="InterPro" id="IPR006285">
    <property type="entry name" value="Atg7"/>
</dbReference>
<dbReference type="InterPro" id="IPR042522">
    <property type="entry name" value="Atg7_N_1"/>
</dbReference>
<dbReference type="GO" id="GO:0019778">
    <property type="term" value="F:Atg12 activating enzyme activity"/>
    <property type="evidence" value="ECO:0007669"/>
    <property type="project" value="TreeGrafter"/>
</dbReference>
<dbReference type="GO" id="GO:0032446">
    <property type="term" value="P:protein modification by small protein conjugation"/>
    <property type="evidence" value="ECO:0007669"/>
    <property type="project" value="TreeGrafter"/>
</dbReference>